<feature type="region of interest" description="Disordered" evidence="2">
    <location>
        <begin position="377"/>
        <end position="497"/>
    </location>
</feature>
<gene>
    <name evidence="4" type="ORF">C7M84_003029</name>
</gene>
<protein>
    <submittedName>
        <fullName evidence="4">Putative mediator of RNA polymerase II transcription subunit 12-like</fullName>
    </submittedName>
</protein>
<name>A0A3R7PP38_PENVA</name>
<dbReference type="Pfam" id="PF00379">
    <property type="entry name" value="Chitin_bind_4"/>
    <property type="match status" value="1"/>
</dbReference>
<evidence type="ECO:0000313" key="4">
    <source>
        <dbReference type="EMBL" id="ROT78262.1"/>
    </source>
</evidence>
<reference evidence="4 5" key="1">
    <citation type="submission" date="2018-04" db="EMBL/GenBank/DDBJ databases">
        <authorList>
            <person name="Zhang X."/>
            <person name="Yuan J."/>
            <person name="Li F."/>
            <person name="Xiang J."/>
        </authorList>
    </citation>
    <scope>NUCLEOTIDE SEQUENCE [LARGE SCALE GENOMIC DNA]</scope>
    <source>
        <tissue evidence="4">Muscle</tissue>
    </source>
</reference>
<feature type="compositionally biased region" description="Low complexity" evidence="2">
    <location>
        <begin position="454"/>
        <end position="474"/>
    </location>
</feature>
<dbReference type="InterPro" id="IPR000618">
    <property type="entry name" value="Insect_cuticle"/>
</dbReference>
<proteinExistence type="predicted"/>
<evidence type="ECO:0000256" key="1">
    <source>
        <dbReference type="PROSITE-ProRule" id="PRU00497"/>
    </source>
</evidence>
<evidence type="ECO:0000313" key="5">
    <source>
        <dbReference type="Proteomes" id="UP000283509"/>
    </source>
</evidence>
<feature type="region of interest" description="Disordered" evidence="2">
    <location>
        <begin position="34"/>
        <end position="77"/>
    </location>
</feature>
<feature type="compositionally biased region" description="Polar residues" evidence="2">
    <location>
        <begin position="478"/>
        <end position="487"/>
    </location>
</feature>
<comment type="caution">
    <text evidence="4">The sequence shown here is derived from an EMBL/GenBank/DDBJ whole genome shotgun (WGS) entry which is preliminary data.</text>
</comment>
<dbReference type="GO" id="GO:0042302">
    <property type="term" value="F:structural constituent of cuticle"/>
    <property type="evidence" value="ECO:0007669"/>
    <property type="project" value="UniProtKB-UniRule"/>
</dbReference>
<feature type="chain" id="PRO_5018593962" evidence="3">
    <location>
        <begin position="19"/>
        <end position="602"/>
    </location>
</feature>
<accession>A0A3R7PP38</accession>
<keyword evidence="3" id="KW-0732">Signal</keyword>
<organism evidence="4 5">
    <name type="scientific">Penaeus vannamei</name>
    <name type="common">Whiteleg shrimp</name>
    <name type="synonym">Litopenaeus vannamei</name>
    <dbReference type="NCBI Taxonomy" id="6689"/>
    <lineage>
        <taxon>Eukaryota</taxon>
        <taxon>Metazoa</taxon>
        <taxon>Ecdysozoa</taxon>
        <taxon>Arthropoda</taxon>
        <taxon>Crustacea</taxon>
        <taxon>Multicrustacea</taxon>
        <taxon>Malacostraca</taxon>
        <taxon>Eumalacostraca</taxon>
        <taxon>Eucarida</taxon>
        <taxon>Decapoda</taxon>
        <taxon>Dendrobranchiata</taxon>
        <taxon>Penaeoidea</taxon>
        <taxon>Penaeidae</taxon>
        <taxon>Penaeus</taxon>
    </lineage>
</organism>
<reference evidence="4 5" key="2">
    <citation type="submission" date="2019-01" db="EMBL/GenBank/DDBJ databases">
        <title>The decoding of complex shrimp genome reveals the adaptation for benthos swimmer, frequently molting mechanism and breeding impact on genome.</title>
        <authorList>
            <person name="Sun Y."/>
            <person name="Gao Y."/>
            <person name="Yu Y."/>
        </authorList>
    </citation>
    <scope>NUCLEOTIDE SEQUENCE [LARGE SCALE GENOMIC DNA]</scope>
    <source>
        <tissue evidence="4">Muscle</tissue>
    </source>
</reference>
<dbReference type="Proteomes" id="UP000283509">
    <property type="component" value="Unassembled WGS sequence"/>
</dbReference>
<sequence length="602" mass="66493">MRLSILVLLVVAAVAVSGQNQREEARARLRALAQRARAGDRDAQDRLQSLRRKRPLRRNQAVQSESVPRRPAFQGASLAPVEEVTQAPAPAPAPQRVRVPVRRTRVRIPRPTTTPPPPPPPSTFPPFSPVPLFTETTEDSFFETDPVTEAPVFETFPTEPVTEAPIFQNVIEPSPVPFRPRVRQRQQQFQSTDLDFEPHRALNTGLEIDTRSENIIQHSRVDGTTKPTVETIRRYSYFDDQGNYIFGYEAADGSFKEEKRRLDCIVEGKYGYVDPDGVRREFTYTSGNQCDPNATPSPDGEEVVLPLNDQFLTQTQERRLSDTELTELNFNRRRRPVVQEQQQVQVPVRTPSSRRLRPVARPQVIRTQQVAVEEPVTQAPAPQFTTPPSFNRFTTPASFRRPPTTVQETRPTTPEFVETPAPTTVFRPVTSAPRQPVVTSAAFRPTPKPDDTSTHNQTSSSSSPPTTRAPATFPVSPVRTSPATSRPSLDDGSRTLGGSDLAPQLVFDAATGTFKTVRVNTKVRPTPPRPAVQTSFAPAPTFAPAFAPVTSAPAAGRPLPGLNTGGSPLPSVPTGPLFINNPGRSPAASEFDKFFSQFNIKF</sequence>
<feature type="signal peptide" evidence="3">
    <location>
        <begin position="1"/>
        <end position="18"/>
    </location>
</feature>
<feature type="compositionally biased region" description="Low complexity" evidence="2">
    <location>
        <begin position="377"/>
        <end position="388"/>
    </location>
</feature>
<dbReference type="PROSITE" id="PS51155">
    <property type="entry name" value="CHIT_BIND_RR_2"/>
    <property type="match status" value="1"/>
</dbReference>
<keyword evidence="1" id="KW-0193">Cuticle</keyword>
<keyword evidence="5" id="KW-1185">Reference proteome</keyword>
<evidence type="ECO:0000256" key="3">
    <source>
        <dbReference type="SAM" id="SignalP"/>
    </source>
</evidence>
<dbReference type="AlphaFoldDB" id="A0A3R7PP38"/>
<evidence type="ECO:0000256" key="2">
    <source>
        <dbReference type="SAM" id="MobiDB-lite"/>
    </source>
</evidence>
<dbReference type="EMBL" id="QCYY01001407">
    <property type="protein sequence ID" value="ROT78262.1"/>
    <property type="molecule type" value="Genomic_DNA"/>
</dbReference>